<evidence type="ECO:0000256" key="4">
    <source>
        <dbReference type="ARBA" id="ARBA00022692"/>
    </source>
</evidence>
<dbReference type="Pfam" id="PF03448">
    <property type="entry name" value="MgtE_N"/>
    <property type="match status" value="1"/>
</dbReference>
<evidence type="ECO:0000256" key="5">
    <source>
        <dbReference type="ARBA" id="ARBA00022842"/>
    </source>
</evidence>
<dbReference type="SUPFAM" id="SSF158791">
    <property type="entry name" value="MgtE N-terminal domain-like"/>
    <property type="match status" value="1"/>
</dbReference>
<dbReference type="Gene3D" id="3.10.580.10">
    <property type="entry name" value="CBS-domain"/>
    <property type="match status" value="1"/>
</dbReference>
<dbReference type="PANTHER" id="PTHR43773:SF1">
    <property type="entry name" value="MAGNESIUM TRANSPORTER MGTE"/>
    <property type="match status" value="1"/>
</dbReference>
<dbReference type="RefSeq" id="WP_112665778.1">
    <property type="nucleotide sequence ID" value="NZ_QKVO01000015.1"/>
</dbReference>
<comment type="similarity">
    <text evidence="2">Belongs to the SLC41A transporter family.</text>
</comment>
<evidence type="ECO:0000256" key="7">
    <source>
        <dbReference type="ARBA" id="ARBA00023136"/>
    </source>
</evidence>
<evidence type="ECO:0000256" key="1">
    <source>
        <dbReference type="ARBA" id="ARBA00004141"/>
    </source>
</evidence>
<feature type="transmembrane region" description="Helical" evidence="9">
    <location>
        <begin position="299"/>
        <end position="316"/>
    </location>
</feature>
<dbReference type="Pfam" id="PF01769">
    <property type="entry name" value="MgtE"/>
    <property type="match status" value="1"/>
</dbReference>
<name>A0A328PIF6_9MOLU</name>
<comment type="caution">
    <text evidence="11">The sequence shown here is derived from an EMBL/GenBank/DDBJ whole genome shotgun (WGS) entry which is preliminary data.</text>
</comment>
<dbReference type="Gene3D" id="1.10.357.20">
    <property type="entry name" value="SLC41 divalent cation transporters, integral membrane domain"/>
    <property type="match status" value="1"/>
</dbReference>
<dbReference type="PROSITE" id="PS51371">
    <property type="entry name" value="CBS"/>
    <property type="match status" value="1"/>
</dbReference>
<keyword evidence="8" id="KW-0129">CBS domain</keyword>
<feature type="transmembrane region" description="Helical" evidence="9">
    <location>
        <begin position="455"/>
        <end position="484"/>
    </location>
</feature>
<evidence type="ECO:0000313" key="11">
    <source>
        <dbReference type="EMBL" id="RAO94853.1"/>
    </source>
</evidence>
<dbReference type="Gene3D" id="1.25.60.10">
    <property type="entry name" value="MgtE N-terminal domain-like"/>
    <property type="match status" value="1"/>
</dbReference>
<evidence type="ECO:0000259" key="10">
    <source>
        <dbReference type="PROSITE" id="PS51371"/>
    </source>
</evidence>
<dbReference type="SMART" id="SM00924">
    <property type="entry name" value="MgtE_N"/>
    <property type="match status" value="1"/>
</dbReference>
<dbReference type="PANTHER" id="PTHR43773">
    <property type="entry name" value="MAGNESIUM TRANSPORTER MGTE"/>
    <property type="match status" value="1"/>
</dbReference>
<dbReference type="SUPFAM" id="SSF161093">
    <property type="entry name" value="MgtE membrane domain-like"/>
    <property type="match status" value="1"/>
</dbReference>
<sequence>MLFRNKKHYLERDKYTDQLSAKLSRAFELKNYASIRELSRAHSVTTLVSILEKLSNYELVNIIFLALDEDRLEDFFFSFSEANRLTILNNIRPALLSKLLSQLQPDKVAEILSIVDSNLSKKIIYLSSPQQRKELNLISSFSHSQVGSIMNTSILTIPESFKISDALSYIKKKRNKFDIGEELFVVNLKQEVVGSVNIQTLFFSTRSSLSVGEVAEKDYISISAREQIGEAIDLFQKFPFTSAAVLNEKNQILGVITSKDILPEIVDESMEDVYRFYGIVNLQHSYIKSTPWEVVRSRLFWLIVLLFATTLTTLIIDKFENLGVKWTSGLSSAILVPLIPLITDMCGNSGSQTATSIIQSFASNELTAKDLWPVAKKELKISVMVGGIVSVVNFVRLLVYFTIFPIETNKLKNQTTTQTTNLVQSTSFVPFSEQFRNLSLFFNASKNGDQYNPKVAGYVGAAISSLALFVVIILSKLMGVFIPFVAHKFFKDPASMTTPALTTILDAVGTLIFFSMGVGIIYLSLDALKIHGVSQ</sequence>
<comment type="subcellular location">
    <subcellularLocation>
        <location evidence="1">Membrane</location>
        <topology evidence="1">Multi-pass membrane protein</topology>
    </subcellularLocation>
</comment>
<gene>
    <name evidence="11" type="ORF">DNK47_02870</name>
</gene>
<reference evidence="12" key="1">
    <citation type="submission" date="2018-06" db="EMBL/GenBank/DDBJ databases">
        <authorList>
            <person name="Martinez Ocampo F."/>
            <person name="Quiroz Castaneda R.E."/>
            <person name="Rojas Lopez X."/>
        </authorList>
    </citation>
    <scope>NUCLEOTIDE SEQUENCE [LARGE SCALE GENOMIC DNA]</scope>
    <source>
        <strain evidence="12">INIFAP02</strain>
    </source>
</reference>
<dbReference type="GO" id="GO:0016020">
    <property type="term" value="C:membrane"/>
    <property type="evidence" value="ECO:0007669"/>
    <property type="project" value="UniProtKB-SubCell"/>
</dbReference>
<keyword evidence="4 9" id="KW-0812">Transmembrane</keyword>
<dbReference type="InterPro" id="IPR036739">
    <property type="entry name" value="SLC41_membr_dom_sf"/>
</dbReference>
<dbReference type="Proteomes" id="UP000249762">
    <property type="component" value="Unassembled WGS sequence"/>
</dbReference>
<evidence type="ECO:0000256" key="8">
    <source>
        <dbReference type="PROSITE-ProRule" id="PRU00703"/>
    </source>
</evidence>
<evidence type="ECO:0000256" key="9">
    <source>
        <dbReference type="SAM" id="Phobius"/>
    </source>
</evidence>
<keyword evidence="12" id="KW-1185">Reference proteome</keyword>
<evidence type="ECO:0000313" key="12">
    <source>
        <dbReference type="Proteomes" id="UP000249762"/>
    </source>
</evidence>
<protein>
    <submittedName>
        <fullName evidence="11">Magnesium transporter</fullName>
    </submittedName>
</protein>
<keyword evidence="7 9" id="KW-0472">Membrane</keyword>
<dbReference type="AlphaFoldDB" id="A0A328PIF6"/>
<evidence type="ECO:0000256" key="6">
    <source>
        <dbReference type="ARBA" id="ARBA00022989"/>
    </source>
</evidence>
<dbReference type="EMBL" id="QKVO01000015">
    <property type="protein sequence ID" value="RAO94853.1"/>
    <property type="molecule type" value="Genomic_DNA"/>
</dbReference>
<dbReference type="InterPro" id="IPR006667">
    <property type="entry name" value="SLC41_membr_dom"/>
</dbReference>
<keyword evidence="5" id="KW-0460">Magnesium</keyword>
<proteinExistence type="inferred from homology"/>
<dbReference type="GO" id="GO:0015095">
    <property type="term" value="F:magnesium ion transmembrane transporter activity"/>
    <property type="evidence" value="ECO:0007669"/>
    <property type="project" value="InterPro"/>
</dbReference>
<dbReference type="Pfam" id="PF00571">
    <property type="entry name" value="CBS"/>
    <property type="match status" value="2"/>
</dbReference>
<dbReference type="InterPro" id="IPR006668">
    <property type="entry name" value="Mg_transptr_MgtE_intracell_dom"/>
</dbReference>
<feature type="domain" description="CBS" evidence="10">
    <location>
        <begin position="215"/>
        <end position="273"/>
    </location>
</feature>
<keyword evidence="6 9" id="KW-1133">Transmembrane helix</keyword>
<keyword evidence="3" id="KW-0813">Transport</keyword>
<dbReference type="InterPro" id="IPR046342">
    <property type="entry name" value="CBS_dom_sf"/>
</dbReference>
<dbReference type="InterPro" id="IPR006669">
    <property type="entry name" value="MgtE_transporter"/>
</dbReference>
<organism evidence="11 12">
    <name type="scientific">Mycoplasma wenyonii</name>
    <dbReference type="NCBI Taxonomy" id="65123"/>
    <lineage>
        <taxon>Bacteria</taxon>
        <taxon>Bacillati</taxon>
        <taxon>Mycoplasmatota</taxon>
        <taxon>Mollicutes</taxon>
        <taxon>Mycoplasmataceae</taxon>
        <taxon>Mycoplasma</taxon>
    </lineage>
</organism>
<dbReference type="OrthoDB" id="9790355at2"/>
<dbReference type="InterPro" id="IPR000644">
    <property type="entry name" value="CBS_dom"/>
</dbReference>
<feature type="transmembrane region" description="Helical" evidence="9">
    <location>
        <begin position="504"/>
        <end position="525"/>
    </location>
</feature>
<dbReference type="InterPro" id="IPR038076">
    <property type="entry name" value="MgtE_N_sf"/>
</dbReference>
<evidence type="ECO:0000256" key="2">
    <source>
        <dbReference type="ARBA" id="ARBA00009749"/>
    </source>
</evidence>
<evidence type="ECO:0000256" key="3">
    <source>
        <dbReference type="ARBA" id="ARBA00022448"/>
    </source>
</evidence>
<dbReference type="SUPFAM" id="SSF54631">
    <property type="entry name" value="CBS-domain pair"/>
    <property type="match status" value="1"/>
</dbReference>
<feature type="transmembrane region" description="Helical" evidence="9">
    <location>
        <begin position="381"/>
        <end position="403"/>
    </location>
</feature>
<accession>A0A328PIF6</accession>